<proteinExistence type="predicted"/>
<name>A0AAN1VZL9_9PROT</name>
<evidence type="ECO:0000313" key="1">
    <source>
        <dbReference type="EMBL" id="BBI98357.1"/>
    </source>
</evidence>
<dbReference type="RefSeq" id="WP_212786005.1">
    <property type="nucleotide sequence ID" value="NZ_AP019536.1"/>
</dbReference>
<dbReference type="AlphaFoldDB" id="A0AAN1VZL9"/>
<sequence length="116" mass="13013">MAREKNFDGRTRQEVIQQTLKTAAFEAVSLGEIVSDGQMFDLEKDELVAFVRMEILALLESGARIVGQSTDKGGEWAELPAFALPNDEAVEKVLQLWETEGRTAAFLVWFYRSSVN</sequence>
<dbReference type="Proteomes" id="UP001319121">
    <property type="component" value="Chromosome"/>
</dbReference>
<accession>A0AAN1VZL9</accession>
<evidence type="ECO:0000313" key="2">
    <source>
        <dbReference type="Proteomes" id="UP001319121"/>
    </source>
</evidence>
<protein>
    <submittedName>
        <fullName evidence="1">Uncharacterized protein</fullName>
    </submittedName>
</protein>
<dbReference type="EMBL" id="AP019536">
    <property type="protein sequence ID" value="BBI98357.1"/>
    <property type="molecule type" value="Genomic_DNA"/>
</dbReference>
<reference evidence="1 2" key="1">
    <citation type="submission" date="2019-03" db="EMBL/GenBank/DDBJ databases">
        <title>Complete genome sequence of Ferrigenium kumadai strain An22, a microaerophilic iron-oxidizing bacterium isolated from a paddy field soil.</title>
        <authorList>
            <person name="Watanabe T."/>
            <person name="Asakawa S."/>
        </authorList>
    </citation>
    <scope>NUCLEOTIDE SEQUENCE [LARGE SCALE GENOMIC DNA]</scope>
    <source>
        <strain evidence="1 2">An22</strain>
    </source>
</reference>
<organism evidence="1 2">
    <name type="scientific">Ferrigenium kumadai</name>
    <dbReference type="NCBI Taxonomy" id="1682490"/>
    <lineage>
        <taxon>Bacteria</taxon>
        <taxon>Pseudomonadati</taxon>
        <taxon>Pseudomonadota</taxon>
        <taxon>Betaproteobacteria</taxon>
        <taxon>Nitrosomonadales</taxon>
        <taxon>Gallionellaceae</taxon>
        <taxon>Ferrigenium</taxon>
    </lineage>
</organism>
<keyword evidence="2" id="KW-1185">Reference proteome</keyword>
<dbReference type="KEGG" id="fku:FGKAn22_00500"/>
<gene>
    <name evidence="1" type="ORF">FGKAn22_00500</name>
</gene>